<reference evidence="2" key="1">
    <citation type="submission" date="2020-06" db="EMBL/GenBank/DDBJ databases">
        <authorList>
            <person name="Dong N."/>
        </authorList>
    </citation>
    <scope>NUCLEOTIDE SEQUENCE</scope>
    <source>
        <strain evidence="2">DF49-4</strain>
    </source>
</reference>
<dbReference type="AlphaFoldDB" id="A0AB35LXT4"/>
<dbReference type="GO" id="GO:0016998">
    <property type="term" value="P:cell wall macromolecule catabolic process"/>
    <property type="evidence" value="ECO:0007669"/>
    <property type="project" value="InterPro"/>
</dbReference>
<feature type="domain" description="Glycoside hydrolase family 19 catalytic" evidence="1">
    <location>
        <begin position="83"/>
        <end position="124"/>
    </location>
</feature>
<dbReference type="EMBL" id="JACANG010000003">
    <property type="protein sequence ID" value="MDM1718027.1"/>
    <property type="molecule type" value="Genomic_DNA"/>
</dbReference>
<proteinExistence type="predicted"/>
<dbReference type="InterPro" id="IPR023346">
    <property type="entry name" value="Lysozyme-like_dom_sf"/>
</dbReference>
<gene>
    <name evidence="2" type="ORF">HX110_02465</name>
</gene>
<dbReference type="Proteomes" id="UP001174419">
    <property type="component" value="Unassembled WGS sequence"/>
</dbReference>
<dbReference type="SUPFAM" id="SSF53955">
    <property type="entry name" value="Lysozyme-like"/>
    <property type="match status" value="1"/>
</dbReference>
<dbReference type="InterPro" id="IPR000726">
    <property type="entry name" value="Glyco_hydro_19_cat"/>
</dbReference>
<sequence length="182" mass="20966">MALSKTGFDYLRDKLFKGKLKQTHVNNINAILLAVNKYKITDLQQVAYIFATAYHETNATMEPVREAYWLSEAWRKKNLRYWPWYGRGHVQLTWQVNYERADQKLGLGGKLIKNPDLAMQSTISAEILVLGSKEGWFTNKKLDDFINLQKTDYEGARRIINGTDKAKLVAGYAAIFEDALEK</sequence>
<name>A0AB35LXT4_9GAMM</name>
<accession>A0AB35LXT4</accession>
<dbReference type="Pfam" id="PF00182">
    <property type="entry name" value="Glyco_hydro_19"/>
    <property type="match status" value="1"/>
</dbReference>
<organism evidence="2 3">
    <name type="scientific">Acinetobacter towneri</name>
    <dbReference type="NCBI Taxonomy" id="202956"/>
    <lineage>
        <taxon>Bacteria</taxon>
        <taxon>Pseudomonadati</taxon>
        <taxon>Pseudomonadota</taxon>
        <taxon>Gammaproteobacteria</taxon>
        <taxon>Moraxellales</taxon>
        <taxon>Moraxellaceae</taxon>
        <taxon>Acinetobacter</taxon>
    </lineage>
</organism>
<dbReference type="GO" id="GO:0006032">
    <property type="term" value="P:chitin catabolic process"/>
    <property type="evidence" value="ECO:0007669"/>
    <property type="project" value="InterPro"/>
</dbReference>
<comment type="caution">
    <text evidence="2">The sequence shown here is derived from an EMBL/GenBank/DDBJ whole genome shotgun (WGS) entry which is preliminary data.</text>
</comment>
<reference evidence="2" key="2">
    <citation type="journal article" date="2022" name="Sci. Total Environ.">
        <title>Prevalence, transmission, and molecular epidemiology of tet(X)-positive bacteria among humans, animals, and environmental niches in China: An epidemiological, and genomic-based study.</title>
        <authorList>
            <person name="Dong N."/>
            <person name="Zeng Y."/>
            <person name="Cai C."/>
            <person name="Sun C."/>
            <person name="Lu J."/>
            <person name="Liu C."/>
            <person name="Zhou H."/>
            <person name="Sun Q."/>
            <person name="Shu L."/>
            <person name="Wang H."/>
            <person name="Wang Y."/>
            <person name="Wang S."/>
            <person name="Wu C."/>
            <person name="Chan E.W."/>
            <person name="Chen G."/>
            <person name="Shen Z."/>
            <person name="Chen S."/>
            <person name="Zhang R."/>
        </authorList>
    </citation>
    <scope>NUCLEOTIDE SEQUENCE</scope>
    <source>
        <strain evidence="2">DF49-4</strain>
    </source>
</reference>
<dbReference type="GO" id="GO:0004568">
    <property type="term" value="F:chitinase activity"/>
    <property type="evidence" value="ECO:0007669"/>
    <property type="project" value="InterPro"/>
</dbReference>
<evidence type="ECO:0000313" key="3">
    <source>
        <dbReference type="Proteomes" id="UP001174419"/>
    </source>
</evidence>
<evidence type="ECO:0000313" key="2">
    <source>
        <dbReference type="EMBL" id="MDM1718027.1"/>
    </source>
</evidence>
<evidence type="ECO:0000259" key="1">
    <source>
        <dbReference type="Pfam" id="PF00182"/>
    </source>
</evidence>
<protein>
    <recommendedName>
        <fullName evidence="1">Glycoside hydrolase family 19 catalytic domain-containing protein</fullName>
    </recommendedName>
</protein>
<dbReference type="Gene3D" id="1.10.530.10">
    <property type="match status" value="1"/>
</dbReference>